<gene>
    <name evidence="2" type="ORF">ACFQZU_19245</name>
</gene>
<feature type="domain" description="N-acetyltransferase" evidence="1">
    <location>
        <begin position="38"/>
        <end position="184"/>
    </location>
</feature>
<dbReference type="EMBL" id="JBHTHR010000897">
    <property type="protein sequence ID" value="MFD0803443.1"/>
    <property type="molecule type" value="Genomic_DNA"/>
</dbReference>
<name>A0ABW3BLN0_9ACTN</name>
<keyword evidence="3" id="KW-1185">Reference proteome</keyword>
<dbReference type="Pfam" id="PF00583">
    <property type="entry name" value="Acetyltransf_1"/>
    <property type="match status" value="1"/>
</dbReference>
<evidence type="ECO:0000313" key="2">
    <source>
        <dbReference type="EMBL" id="MFD0803443.1"/>
    </source>
</evidence>
<dbReference type="SUPFAM" id="SSF55729">
    <property type="entry name" value="Acyl-CoA N-acyltransferases (Nat)"/>
    <property type="match status" value="1"/>
</dbReference>
<accession>A0ABW3BLN0</accession>
<dbReference type="Gene3D" id="3.40.630.30">
    <property type="match status" value="1"/>
</dbReference>
<protein>
    <submittedName>
        <fullName evidence="2">GNAT family N-acetyltransferase</fullName>
        <ecNumber evidence="2">2.3.1.-</ecNumber>
    </submittedName>
</protein>
<keyword evidence="2" id="KW-0808">Transferase</keyword>
<dbReference type="Proteomes" id="UP001596956">
    <property type="component" value="Unassembled WGS sequence"/>
</dbReference>
<dbReference type="InterPro" id="IPR000182">
    <property type="entry name" value="GNAT_dom"/>
</dbReference>
<comment type="caution">
    <text evidence="2">The sequence shown here is derived from an EMBL/GenBank/DDBJ whole genome shotgun (WGS) entry which is preliminary data.</text>
</comment>
<organism evidence="2 3">
    <name type="scientific">Streptomonospora algeriensis</name>
    <dbReference type="NCBI Taxonomy" id="995084"/>
    <lineage>
        <taxon>Bacteria</taxon>
        <taxon>Bacillati</taxon>
        <taxon>Actinomycetota</taxon>
        <taxon>Actinomycetes</taxon>
        <taxon>Streptosporangiales</taxon>
        <taxon>Nocardiopsidaceae</taxon>
        <taxon>Streptomonospora</taxon>
    </lineage>
</organism>
<dbReference type="InterPro" id="IPR016181">
    <property type="entry name" value="Acyl_CoA_acyltransferase"/>
</dbReference>
<evidence type="ECO:0000259" key="1">
    <source>
        <dbReference type="Pfam" id="PF00583"/>
    </source>
</evidence>
<dbReference type="EC" id="2.3.1.-" evidence="2"/>
<evidence type="ECO:0000313" key="3">
    <source>
        <dbReference type="Proteomes" id="UP001596956"/>
    </source>
</evidence>
<sequence length="212" mass="23002">MHIRAFEPAERAELEALATYAGRGSPTASLWGHPPSEAAIYLDPYIDLDSGTVLVAEDEGALVGYLVGCLDTAAFPSEDERMAAAIRTHRLLRKPGPAAFFARAMADSALAAVRRRPLAGGFDDPRWPSHLHINVAAPARGTGAAEGLMRAWQQRVAQARSPGCHLQTLAENTRAVRFFTRMGFTAHGPAPPVPGLRHQGRRLHQRTMVWSP</sequence>
<reference evidence="3" key="1">
    <citation type="journal article" date="2019" name="Int. J. Syst. Evol. Microbiol.">
        <title>The Global Catalogue of Microorganisms (GCM) 10K type strain sequencing project: providing services to taxonomists for standard genome sequencing and annotation.</title>
        <authorList>
            <consortium name="The Broad Institute Genomics Platform"/>
            <consortium name="The Broad Institute Genome Sequencing Center for Infectious Disease"/>
            <person name="Wu L."/>
            <person name="Ma J."/>
        </authorList>
    </citation>
    <scope>NUCLEOTIDE SEQUENCE [LARGE SCALE GENOMIC DNA]</scope>
    <source>
        <strain evidence="3">CCUG 63369</strain>
    </source>
</reference>
<dbReference type="GO" id="GO:0016746">
    <property type="term" value="F:acyltransferase activity"/>
    <property type="evidence" value="ECO:0007669"/>
    <property type="project" value="UniProtKB-KW"/>
</dbReference>
<keyword evidence="2" id="KW-0012">Acyltransferase</keyword>
<proteinExistence type="predicted"/>